<organism evidence="2">
    <name type="scientific">uncultured Cytophagales bacterium</name>
    <dbReference type="NCBI Taxonomy" id="158755"/>
    <lineage>
        <taxon>Bacteria</taxon>
        <taxon>Pseudomonadati</taxon>
        <taxon>Bacteroidota</taxon>
        <taxon>Sphingobacteriia</taxon>
        <taxon>Sphingobacteriales</taxon>
        <taxon>environmental samples</taxon>
    </lineage>
</organism>
<dbReference type="AlphaFoldDB" id="A0A6J4HZ01"/>
<feature type="compositionally biased region" description="Pro residues" evidence="1">
    <location>
        <begin position="105"/>
        <end position="117"/>
    </location>
</feature>
<reference evidence="2" key="1">
    <citation type="submission" date="2020-02" db="EMBL/GenBank/DDBJ databases">
        <authorList>
            <person name="Meier V. D."/>
        </authorList>
    </citation>
    <scope>NUCLEOTIDE SEQUENCE</scope>
    <source>
        <strain evidence="2">AVDCRST_MAG56</strain>
    </source>
</reference>
<gene>
    <name evidence="2" type="ORF">AVDCRST_MAG56-1190</name>
</gene>
<dbReference type="EMBL" id="CADCTQ010000112">
    <property type="protein sequence ID" value="CAA9235857.1"/>
    <property type="molecule type" value="Genomic_DNA"/>
</dbReference>
<proteinExistence type="predicted"/>
<evidence type="ECO:0000313" key="2">
    <source>
        <dbReference type="EMBL" id="CAA9235857.1"/>
    </source>
</evidence>
<feature type="region of interest" description="Disordered" evidence="1">
    <location>
        <begin position="1"/>
        <end position="26"/>
    </location>
</feature>
<feature type="region of interest" description="Disordered" evidence="1">
    <location>
        <begin position="76"/>
        <end position="156"/>
    </location>
</feature>
<sequence length="188" mass="20442">MMLPPADQPAPRHWAGPTRRDTTGAETTIRPRNQRCLTAWLLTAYPQGKALITYKSEDIYLMVNWLYPVKCAVSDSSGCKPPRPGKKHRGTARTGAPDAGNGPGTPTPRRPGFPPQCGPRRSQPSFCGHVQAHLRAKQSPSGLNAMHVREPGPTGIRQPVHFDKATPGSAFCTGGFGTRWWQTPLVVS</sequence>
<accession>A0A6J4HZ01</accession>
<evidence type="ECO:0000256" key="1">
    <source>
        <dbReference type="SAM" id="MobiDB-lite"/>
    </source>
</evidence>
<protein>
    <submittedName>
        <fullName evidence="2">Uncharacterized protein</fullName>
    </submittedName>
</protein>
<name>A0A6J4HZ01_9SPHI</name>